<sequence length="254" mass="28406">MTMADVFSSAHISVHLASDSLIACEVQRRWGLRRLTRTASFSFHRGERSQAMQRLGAWIGDAPARRTLGWVIGPSEAQYFVLPWSPEAVDLSLRDSYARARYEQLYERDARTAAFSFATPAASGEQVVSCIPLALNAELHAHARAAGCTLHSIKPSLVAVWQRFRDVLESEQGTLYLLDGDQQAIVHHNKRRIHHVEVARLRPGLSLREAGAGVLRRFSNLDLPRAATDLQLPRWRGSEEAQDSRYAFALCGAY</sequence>
<dbReference type="EMBL" id="JAQIPB010000001">
    <property type="protein sequence ID" value="MDA7414759.1"/>
    <property type="molecule type" value="Genomic_DNA"/>
</dbReference>
<proteinExistence type="predicted"/>
<dbReference type="RefSeq" id="WP_271426041.1">
    <property type="nucleotide sequence ID" value="NZ_JAQIPB010000001.1"/>
</dbReference>
<dbReference type="Proteomes" id="UP001212602">
    <property type="component" value="Unassembled WGS sequence"/>
</dbReference>
<gene>
    <name evidence="1" type="ORF">PGB34_00150</name>
</gene>
<reference evidence="1" key="1">
    <citation type="submission" date="2023-01" db="EMBL/GenBank/DDBJ databases">
        <title>Xenophilus mangrovi sp. nov., isolated from soil of Mangrove nature reserve.</title>
        <authorList>
            <person name="Xu S."/>
            <person name="Liu Z."/>
            <person name="Xu Y."/>
        </authorList>
    </citation>
    <scope>NUCLEOTIDE SEQUENCE</scope>
    <source>
        <strain evidence="1">YW8</strain>
    </source>
</reference>
<evidence type="ECO:0000313" key="1">
    <source>
        <dbReference type="EMBL" id="MDA7414759.1"/>
    </source>
</evidence>
<protein>
    <submittedName>
        <fullName evidence="1">Uncharacterized protein</fullName>
    </submittedName>
</protein>
<accession>A0AAE3N554</accession>
<organism evidence="1 2">
    <name type="scientific">Xenophilus arseniciresistens</name>
    <dbReference type="NCBI Taxonomy" id="1283306"/>
    <lineage>
        <taxon>Bacteria</taxon>
        <taxon>Pseudomonadati</taxon>
        <taxon>Pseudomonadota</taxon>
        <taxon>Betaproteobacteria</taxon>
        <taxon>Burkholderiales</taxon>
        <taxon>Comamonadaceae</taxon>
        <taxon>Xenophilus</taxon>
    </lineage>
</organism>
<comment type="caution">
    <text evidence="1">The sequence shown here is derived from an EMBL/GenBank/DDBJ whole genome shotgun (WGS) entry which is preliminary data.</text>
</comment>
<keyword evidence="2" id="KW-1185">Reference proteome</keyword>
<evidence type="ECO:0000313" key="2">
    <source>
        <dbReference type="Proteomes" id="UP001212602"/>
    </source>
</evidence>
<name>A0AAE3N554_9BURK</name>
<dbReference type="AlphaFoldDB" id="A0AAE3N554"/>